<proteinExistence type="inferred from homology"/>
<dbReference type="InterPro" id="IPR001650">
    <property type="entry name" value="Helicase_C-like"/>
</dbReference>
<reference evidence="10" key="1">
    <citation type="submission" date="2025-08" db="UniProtKB">
        <authorList>
            <consortium name="RefSeq"/>
        </authorList>
    </citation>
    <scope>IDENTIFICATION</scope>
</reference>
<organism evidence="9 10">
    <name type="scientific">Diaphorina citri</name>
    <name type="common">Asian citrus psyllid</name>
    <dbReference type="NCBI Taxonomy" id="121845"/>
    <lineage>
        <taxon>Eukaryota</taxon>
        <taxon>Metazoa</taxon>
        <taxon>Ecdysozoa</taxon>
        <taxon>Arthropoda</taxon>
        <taxon>Hexapoda</taxon>
        <taxon>Insecta</taxon>
        <taxon>Pterygota</taxon>
        <taxon>Neoptera</taxon>
        <taxon>Paraneoptera</taxon>
        <taxon>Hemiptera</taxon>
        <taxon>Sternorrhyncha</taxon>
        <taxon>Psylloidea</taxon>
        <taxon>Psyllidae</taxon>
        <taxon>Diaphorininae</taxon>
        <taxon>Diaphorina</taxon>
    </lineage>
</organism>
<feature type="domain" description="Helicase ATP-binding" evidence="7">
    <location>
        <begin position="50"/>
        <end position="216"/>
    </location>
</feature>
<sequence>MVDTKPVKSEPETKPKTPSKPAVFIPVYRKPAIQEARMKLPILAEEQTIMETINESNIIIVAGETGSGKTTQIPQFLYEAGYTSKRMIGVTEPRRVAAISMSKRVGEELNLSSEQVSYLIRFEGNVTPDTKIKFMTDGVLLKEIQSDFLLTSYSVIILDEAHERSVYTDILIGLLSRIVPLRLKRGDPLKLIIMSATLRISDFTENTRLFKTPPPVIQVDARQFPVTIHFNKKTPTDYLQEAFIKACKIHAKLPDGGILIFVTGQKEVCSLVRKLKHTFPYKKSTEKAKDENENKTDENEANEEGNDSDDDLSMKTIINRMKQKQTRMMQPTLWCYHPRKDKLKSRKLTFKATLFETLAKVQASEEVLNKLTSISDVQTKGLKRLKDEGDQYMKQVAEKEEGDPAVSSIAVCFPEEGDKMKNKKGHNWKARQVVEATVIENPSQKVSVDFDTKTDSYDAANPLVLPSKKRQTKIKKTNIQVKKLLSKTQRKNYAVTPNDDTEGDLLDEETMEDILDEEEGEEGGEERAAMYSAATSTPLWVLPLYSLLPTHKQAKVFESIPEGCRLCVVATNVAETSLTIPNVKYVVDTGKTKTRLYDKITGISAFSVTWTSQASANQRAGRAGRQGPGHCYRLYSSAVFNDEFEKFSQSLSKAKPVKRLCFTTNNIHDLIGWFDLTINPFCPSGKSGWPLPVVEIEMPKGLDRFKWFAVFLLDGSICPKLSKYVTSLLSTPTTMVKSWASLQRRTEILLQALVQKNTDSVDILMDIWKSEPAYLRSEYLQWLPESAHNEVTALWPPV</sequence>
<evidence type="ECO:0000259" key="7">
    <source>
        <dbReference type="PROSITE" id="PS51192"/>
    </source>
</evidence>
<dbReference type="SMART" id="SM00487">
    <property type="entry name" value="DEXDc"/>
    <property type="match status" value="1"/>
</dbReference>
<evidence type="ECO:0000259" key="8">
    <source>
        <dbReference type="PROSITE" id="PS51194"/>
    </source>
</evidence>
<feature type="region of interest" description="Disordered" evidence="6">
    <location>
        <begin position="284"/>
        <end position="311"/>
    </location>
</feature>
<dbReference type="FunFam" id="3.40.50.300:FF:000895">
    <property type="entry name" value="probable ATP-dependent RNA helicase DHX37"/>
    <property type="match status" value="1"/>
</dbReference>
<feature type="compositionally biased region" description="Basic and acidic residues" evidence="6">
    <location>
        <begin position="1"/>
        <end position="15"/>
    </location>
</feature>
<dbReference type="GO" id="GO:0000462">
    <property type="term" value="P:maturation of SSU-rRNA from tricistronic rRNA transcript (SSU-rRNA, 5.8S rRNA, LSU-rRNA)"/>
    <property type="evidence" value="ECO:0007669"/>
    <property type="project" value="TreeGrafter"/>
</dbReference>
<dbReference type="PaxDb" id="121845-A0A3Q0IWQ0"/>
<dbReference type="Gene3D" id="3.40.50.300">
    <property type="entry name" value="P-loop containing nucleotide triphosphate hydrolases"/>
    <property type="match status" value="3"/>
</dbReference>
<dbReference type="SMART" id="SM00490">
    <property type="entry name" value="HELICc"/>
    <property type="match status" value="1"/>
</dbReference>
<gene>
    <name evidence="10" type="primary">LOC103508406</name>
</gene>
<dbReference type="GO" id="GO:0003723">
    <property type="term" value="F:RNA binding"/>
    <property type="evidence" value="ECO:0007669"/>
    <property type="project" value="TreeGrafter"/>
</dbReference>
<feature type="compositionally biased region" description="Basic and acidic residues" evidence="6">
    <location>
        <begin position="284"/>
        <end position="298"/>
    </location>
</feature>
<protein>
    <submittedName>
        <fullName evidence="10">Probable ATP-dependent RNA helicase DHX37</fullName>
    </submittedName>
</protein>
<evidence type="ECO:0000256" key="6">
    <source>
        <dbReference type="SAM" id="MobiDB-lite"/>
    </source>
</evidence>
<dbReference type="PROSITE" id="PS00690">
    <property type="entry name" value="DEAH_ATP_HELICASE"/>
    <property type="match status" value="1"/>
</dbReference>
<dbReference type="Pfam" id="PF00271">
    <property type="entry name" value="Helicase_C"/>
    <property type="match status" value="1"/>
</dbReference>
<dbReference type="Proteomes" id="UP000079169">
    <property type="component" value="Unplaced"/>
</dbReference>
<evidence type="ECO:0000256" key="2">
    <source>
        <dbReference type="ARBA" id="ARBA00022741"/>
    </source>
</evidence>
<dbReference type="RefSeq" id="XP_026678815.1">
    <property type="nucleotide sequence ID" value="XM_026823014.1"/>
</dbReference>
<name>A0A3Q0IWQ0_DIACI</name>
<comment type="similarity">
    <text evidence="1">Belongs to the DEAD box helicase family. DEAH subfamily.</text>
</comment>
<dbReference type="PROSITE" id="PS51194">
    <property type="entry name" value="HELICASE_CTER"/>
    <property type="match status" value="1"/>
</dbReference>
<dbReference type="PANTHER" id="PTHR18934">
    <property type="entry name" value="ATP-DEPENDENT RNA HELICASE"/>
    <property type="match status" value="1"/>
</dbReference>
<dbReference type="InterPro" id="IPR014001">
    <property type="entry name" value="Helicase_ATP-bd"/>
</dbReference>
<keyword evidence="5" id="KW-0067">ATP-binding</keyword>
<evidence type="ECO:0000256" key="1">
    <source>
        <dbReference type="ARBA" id="ARBA00008792"/>
    </source>
</evidence>
<dbReference type="InterPro" id="IPR002464">
    <property type="entry name" value="DNA/RNA_helicase_DEAH_CS"/>
</dbReference>
<evidence type="ECO:0000256" key="3">
    <source>
        <dbReference type="ARBA" id="ARBA00022801"/>
    </source>
</evidence>
<keyword evidence="3" id="KW-0378">Hydrolase</keyword>
<dbReference type="Pfam" id="PF00270">
    <property type="entry name" value="DEAD"/>
    <property type="match status" value="1"/>
</dbReference>
<dbReference type="AlphaFoldDB" id="A0A3Q0IWQ0"/>
<feature type="region of interest" description="Disordered" evidence="6">
    <location>
        <begin position="1"/>
        <end position="20"/>
    </location>
</feature>
<dbReference type="CDD" id="cd18791">
    <property type="entry name" value="SF2_C_RHA"/>
    <property type="match status" value="1"/>
</dbReference>
<dbReference type="InterPro" id="IPR056371">
    <property type="entry name" value="DHX37-like_C"/>
</dbReference>
<feature type="compositionally biased region" description="Acidic residues" evidence="6">
    <location>
        <begin position="299"/>
        <end position="311"/>
    </location>
</feature>
<evidence type="ECO:0000256" key="4">
    <source>
        <dbReference type="ARBA" id="ARBA00022806"/>
    </source>
</evidence>
<keyword evidence="4 10" id="KW-0347">Helicase</keyword>
<dbReference type="FunFam" id="3.40.50.300:FF:003770">
    <property type="entry name" value="ATP-dependent RNA helicase DHR1, putative"/>
    <property type="match status" value="1"/>
</dbReference>
<dbReference type="CDD" id="cd17982">
    <property type="entry name" value="DEXHc_DHX37"/>
    <property type="match status" value="1"/>
</dbReference>
<dbReference type="GO" id="GO:0005524">
    <property type="term" value="F:ATP binding"/>
    <property type="evidence" value="ECO:0007669"/>
    <property type="project" value="UniProtKB-KW"/>
</dbReference>
<evidence type="ECO:0000313" key="9">
    <source>
        <dbReference type="Proteomes" id="UP000079169"/>
    </source>
</evidence>
<dbReference type="InterPro" id="IPR027417">
    <property type="entry name" value="P-loop_NTPase"/>
</dbReference>
<evidence type="ECO:0000313" key="10">
    <source>
        <dbReference type="RefSeq" id="XP_026678815.1"/>
    </source>
</evidence>
<keyword evidence="2" id="KW-0547">Nucleotide-binding</keyword>
<dbReference type="Pfam" id="PF23362">
    <property type="entry name" value="DHX37_C"/>
    <property type="match status" value="1"/>
</dbReference>
<dbReference type="GO" id="GO:0004386">
    <property type="term" value="F:helicase activity"/>
    <property type="evidence" value="ECO:0007669"/>
    <property type="project" value="UniProtKB-KW"/>
</dbReference>
<feature type="domain" description="Helicase C-terminal" evidence="8">
    <location>
        <begin position="480"/>
        <end position="671"/>
    </location>
</feature>
<dbReference type="GO" id="GO:0016787">
    <property type="term" value="F:hydrolase activity"/>
    <property type="evidence" value="ECO:0007669"/>
    <property type="project" value="UniProtKB-KW"/>
</dbReference>
<evidence type="ECO:0000256" key="5">
    <source>
        <dbReference type="ARBA" id="ARBA00022840"/>
    </source>
</evidence>
<accession>A0A3Q0IWQ0</accession>
<dbReference type="STRING" id="121845.A0A3Q0IWQ0"/>
<dbReference type="PROSITE" id="PS51192">
    <property type="entry name" value="HELICASE_ATP_BIND_1"/>
    <property type="match status" value="1"/>
</dbReference>
<dbReference type="GO" id="GO:0005730">
    <property type="term" value="C:nucleolus"/>
    <property type="evidence" value="ECO:0007669"/>
    <property type="project" value="TreeGrafter"/>
</dbReference>
<dbReference type="KEGG" id="dci:103508406"/>
<dbReference type="PANTHER" id="PTHR18934:SF99">
    <property type="entry name" value="ATP-DEPENDENT RNA HELICASE DHX37-RELATED"/>
    <property type="match status" value="1"/>
</dbReference>
<dbReference type="SUPFAM" id="SSF52540">
    <property type="entry name" value="P-loop containing nucleoside triphosphate hydrolases"/>
    <property type="match status" value="1"/>
</dbReference>
<keyword evidence="9" id="KW-1185">Reference proteome</keyword>
<dbReference type="GeneID" id="103508406"/>
<dbReference type="InterPro" id="IPR011545">
    <property type="entry name" value="DEAD/DEAH_box_helicase_dom"/>
</dbReference>